<dbReference type="Proteomes" id="UP001578633">
    <property type="component" value="Chromosome 2"/>
</dbReference>
<reference evidence="5 6" key="1">
    <citation type="submission" date="2024-09" db="EMBL/GenBank/DDBJ databases">
        <title>T2T genomes of carrot and Alternaria dauci and their utility for understanding host-pathogen interaction during carrot leaf blight disease.</title>
        <authorList>
            <person name="Liu W."/>
            <person name="Xu S."/>
            <person name="Ou C."/>
            <person name="Liu X."/>
            <person name="Zhuang F."/>
            <person name="Deng X.W."/>
        </authorList>
    </citation>
    <scope>NUCLEOTIDE SEQUENCE [LARGE SCALE GENOMIC DNA]</scope>
    <source>
        <strain evidence="5 6">A2016</strain>
    </source>
</reference>
<dbReference type="GeneID" id="96082537"/>
<feature type="region of interest" description="Disordered" evidence="4">
    <location>
        <begin position="1"/>
        <end position="37"/>
    </location>
</feature>
<keyword evidence="6" id="KW-1185">Reference proteome</keyword>
<evidence type="ECO:0000313" key="6">
    <source>
        <dbReference type="Proteomes" id="UP001578633"/>
    </source>
</evidence>
<comment type="similarity">
    <text evidence="1">Belongs to the nicotianamine synthase (NAS)-like family.</text>
</comment>
<evidence type="ECO:0000256" key="1">
    <source>
        <dbReference type="ARBA" id="ARBA00007009"/>
    </source>
</evidence>
<evidence type="ECO:0000256" key="2">
    <source>
        <dbReference type="ARBA" id="ARBA00022679"/>
    </source>
</evidence>
<dbReference type="PANTHER" id="PTHR32266">
    <property type="entry name" value="NICOTIANAMINE SYNTHASE 3"/>
    <property type="match status" value="1"/>
</dbReference>
<evidence type="ECO:0000256" key="3">
    <source>
        <dbReference type="ARBA" id="ARBA00022691"/>
    </source>
</evidence>
<evidence type="ECO:0008006" key="7">
    <source>
        <dbReference type="Google" id="ProtNLM"/>
    </source>
</evidence>
<evidence type="ECO:0000313" key="5">
    <source>
        <dbReference type="EMBL" id="KAL1798178.1"/>
    </source>
</evidence>
<dbReference type="PANTHER" id="PTHR32266:SF12">
    <property type="entry name" value="NICOTIANAMINE SYNTHASE 3"/>
    <property type="match status" value="1"/>
</dbReference>
<evidence type="ECO:0000256" key="4">
    <source>
        <dbReference type="SAM" id="MobiDB-lite"/>
    </source>
</evidence>
<feature type="compositionally biased region" description="Low complexity" evidence="4">
    <location>
        <begin position="9"/>
        <end position="18"/>
    </location>
</feature>
<keyword evidence="2" id="KW-0808">Transferase</keyword>
<dbReference type="EMBL" id="JBHGVX010000002">
    <property type="protein sequence ID" value="KAL1798178.1"/>
    <property type="molecule type" value="Genomic_DNA"/>
</dbReference>
<protein>
    <recommendedName>
        <fullName evidence="7">Nicotianamine synthase</fullName>
    </recommendedName>
</protein>
<dbReference type="Pfam" id="PF03059">
    <property type="entry name" value="NAS"/>
    <property type="match status" value="1"/>
</dbReference>
<accession>A0ABR3UQ53</accession>
<dbReference type="PROSITE" id="PS51142">
    <property type="entry name" value="NAS"/>
    <property type="match status" value="1"/>
</dbReference>
<dbReference type="CDD" id="cd02440">
    <property type="entry name" value="AdoMet_MTases"/>
    <property type="match status" value="1"/>
</dbReference>
<sequence>MATIERKTTTSLSKPTTPVDSVLAVTPPATPNATSTAAHRIASEIREIYTVLSGLSSLAPCEQVNSLLTKLVNLCVVPYSTEFTSYFFRIPGIEGLCSNLRPLCSEAEGELEKHWAKRMLNDLDKQQQQTSSILQTFPYYQNYVDLSRLECATIEAFLPTPPSRIAFIGSGPLPLTSLCFLDRHPLAQVYNIDRDASALSISESLCKRLGYQDNRMSFAHQDITTPETSSPPPEWQSCDVVFLAALVGTDTYTKLAILKSMASKLVPGTLVVARSAQGMRSVLYPILELSEDIQAIGFEILAEVHPWTKVVNSVIVLRVKER</sequence>
<comment type="caution">
    <text evidence="5">The sequence shown here is derived from an EMBL/GenBank/DDBJ whole genome shotgun (WGS) entry which is preliminary data.</text>
</comment>
<dbReference type="InterPro" id="IPR004298">
    <property type="entry name" value="Nicotian_synth"/>
</dbReference>
<dbReference type="InterPro" id="IPR029063">
    <property type="entry name" value="SAM-dependent_MTases_sf"/>
</dbReference>
<proteinExistence type="inferred from homology"/>
<name>A0ABR3UQ53_9PLEO</name>
<organism evidence="5 6">
    <name type="scientific">Alternaria dauci</name>
    <dbReference type="NCBI Taxonomy" id="48095"/>
    <lineage>
        <taxon>Eukaryota</taxon>
        <taxon>Fungi</taxon>
        <taxon>Dikarya</taxon>
        <taxon>Ascomycota</taxon>
        <taxon>Pezizomycotina</taxon>
        <taxon>Dothideomycetes</taxon>
        <taxon>Pleosporomycetidae</taxon>
        <taxon>Pleosporales</taxon>
        <taxon>Pleosporineae</taxon>
        <taxon>Pleosporaceae</taxon>
        <taxon>Alternaria</taxon>
        <taxon>Alternaria sect. Porri</taxon>
    </lineage>
</organism>
<dbReference type="SUPFAM" id="SSF53335">
    <property type="entry name" value="S-adenosyl-L-methionine-dependent methyltransferases"/>
    <property type="match status" value="1"/>
</dbReference>
<dbReference type="RefSeq" id="XP_069308762.1">
    <property type="nucleotide sequence ID" value="XM_069449916.1"/>
</dbReference>
<gene>
    <name evidence="5" type="ORF">ACET3X_002215</name>
</gene>
<dbReference type="Gene3D" id="3.40.50.150">
    <property type="entry name" value="Vaccinia Virus protein VP39"/>
    <property type="match status" value="1"/>
</dbReference>
<keyword evidence="3" id="KW-0949">S-adenosyl-L-methionine</keyword>